<dbReference type="InterPro" id="IPR036390">
    <property type="entry name" value="WH_DNA-bd_sf"/>
</dbReference>
<dbReference type="InterPro" id="IPR000847">
    <property type="entry name" value="LysR_HTH_N"/>
</dbReference>
<dbReference type="SUPFAM" id="SSF46785">
    <property type="entry name" value="Winged helix' DNA-binding domain"/>
    <property type="match status" value="1"/>
</dbReference>
<evidence type="ECO:0000313" key="5">
    <source>
        <dbReference type="EMBL" id="TYO95495.1"/>
    </source>
</evidence>
<dbReference type="Gene3D" id="3.40.190.10">
    <property type="entry name" value="Periplasmic binding protein-like II"/>
    <property type="match status" value="1"/>
</dbReference>
<dbReference type="GO" id="GO:0003700">
    <property type="term" value="F:DNA-binding transcription factor activity"/>
    <property type="evidence" value="ECO:0007669"/>
    <property type="project" value="InterPro"/>
</dbReference>
<dbReference type="Proteomes" id="UP000323166">
    <property type="component" value="Unassembled WGS sequence"/>
</dbReference>
<accession>A0A5S4ZRR4</accession>
<dbReference type="CDD" id="cd05466">
    <property type="entry name" value="PBP2_LTTR_substrate"/>
    <property type="match status" value="1"/>
</dbReference>
<keyword evidence="1" id="KW-0805">Transcription regulation</keyword>
<sequence length="143" mass="16578">MEKELDCLLFERIGKRKIRLTEAGVKFFAFSEEIIKKYNLLLDDLNELKGLKKGQLKVAAPFTTLYHVLPVPLEKYLRLFPLVELTILDRSQQNVIELVKKGEVDFGFLLNSMVPPELDFQPWKQVEVVLLVPKNHPLTAKKM</sequence>
<reference evidence="5 6" key="1">
    <citation type="submission" date="2019-07" db="EMBL/GenBank/DDBJ databases">
        <title>Genomic Encyclopedia of Type Strains, Phase I: the one thousand microbial genomes (KMG-I) project.</title>
        <authorList>
            <person name="Kyrpides N."/>
        </authorList>
    </citation>
    <scope>NUCLEOTIDE SEQUENCE [LARGE SCALE GENOMIC DNA]</scope>
    <source>
        <strain evidence="5 6">DSM 6562</strain>
    </source>
</reference>
<evidence type="ECO:0000256" key="3">
    <source>
        <dbReference type="ARBA" id="ARBA00023163"/>
    </source>
</evidence>
<dbReference type="GO" id="GO:0005829">
    <property type="term" value="C:cytosol"/>
    <property type="evidence" value="ECO:0007669"/>
    <property type="project" value="TreeGrafter"/>
</dbReference>
<dbReference type="PANTHER" id="PTHR30419">
    <property type="entry name" value="HTH-TYPE TRANSCRIPTIONAL REGULATOR YBHD"/>
    <property type="match status" value="1"/>
</dbReference>
<gene>
    <name evidence="5" type="ORF">LX24_01456</name>
</gene>
<dbReference type="Pfam" id="PF03466">
    <property type="entry name" value="LysR_substrate"/>
    <property type="match status" value="1"/>
</dbReference>
<comment type="caution">
    <text evidence="5">The sequence shown here is derived from an EMBL/GenBank/DDBJ whole genome shotgun (WGS) entry which is preliminary data.</text>
</comment>
<dbReference type="InterPro" id="IPR005119">
    <property type="entry name" value="LysR_subst-bd"/>
</dbReference>
<dbReference type="PROSITE" id="PS50931">
    <property type="entry name" value="HTH_LYSR"/>
    <property type="match status" value="1"/>
</dbReference>
<dbReference type="EMBL" id="VNHM01000007">
    <property type="protein sequence ID" value="TYO95495.1"/>
    <property type="molecule type" value="Genomic_DNA"/>
</dbReference>
<proteinExistence type="predicted"/>
<dbReference type="GO" id="GO:0003677">
    <property type="term" value="F:DNA binding"/>
    <property type="evidence" value="ECO:0007669"/>
    <property type="project" value="UniProtKB-KW"/>
</dbReference>
<evidence type="ECO:0000313" key="6">
    <source>
        <dbReference type="Proteomes" id="UP000323166"/>
    </source>
</evidence>
<dbReference type="InterPro" id="IPR050950">
    <property type="entry name" value="HTH-type_LysR_regulators"/>
</dbReference>
<evidence type="ECO:0000256" key="2">
    <source>
        <dbReference type="ARBA" id="ARBA00023125"/>
    </source>
</evidence>
<protein>
    <submittedName>
        <fullName evidence="5">LysR family hydrogen peroxide-inducible transcriptional activator/LysR family cyn operon transcriptional activator</fullName>
    </submittedName>
</protein>
<dbReference type="PANTHER" id="PTHR30419:SF30">
    <property type="entry name" value="LYSR FAMILY TRANSCRIPTIONAL REGULATOR"/>
    <property type="match status" value="1"/>
</dbReference>
<keyword evidence="6" id="KW-1185">Reference proteome</keyword>
<feature type="domain" description="HTH lysR-type" evidence="4">
    <location>
        <begin position="1"/>
        <end position="21"/>
    </location>
</feature>
<keyword evidence="2" id="KW-0238">DNA-binding</keyword>
<evidence type="ECO:0000256" key="1">
    <source>
        <dbReference type="ARBA" id="ARBA00023015"/>
    </source>
</evidence>
<name>A0A5S4ZRR4_9FIRM</name>
<dbReference type="SUPFAM" id="SSF53850">
    <property type="entry name" value="Periplasmic binding protein-like II"/>
    <property type="match status" value="1"/>
</dbReference>
<dbReference type="AlphaFoldDB" id="A0A5S4ZRR4"/>
<organism evidence="5 6">
    <name type="scientific">Desulfallas thermosapovorans DSM 6562</name>
    <dbReference type="NCBI Taxonomy" id="1121431"/>
    <lineage>
        <taxon>Bacteria</taxon>
        <taxon>Bacillati</taxon>
        <taxon>Bacillota</taxon>
        <taxon>Clostridia</taxon>
        <taxon>Eubacteriales</taxon>
        <taxon>Desulfallaceae</taxon>
        <taxon>Desulfallas</taxon>
    </lineage>
</organism>
<evidence type="ECO:0000259" key="4">
    <source>
        <dbReference type="PROSITE" id="PS50931"/>
    </source>
</evidence>
<keyword evidence="3" id="KW-0804">Transcription</keyword>